<evidence type="ECO:0000259" key="1">
    <source>
        <dbReference type="Pfam" id="PF13905"/>
    </source>
</evidence>
<sequence length="306" mass="34275">MISVKNSKGSLDHISANGLQTIYKVSDKIIQDCENSSNHIKAPGIPPSLIIQNDKKRETIDSALHDTSSSSSATLADSEGIIRFSGSTSPVIASKSARFSLSIPNNPTSLKINAAVNRRYTIHNKNPKNMHICISMNAAKELKYKELLNGNISPSTDIEGLEDSNGNIVLNLPDLVTKNNIALYFSDCVGHEISKSTKLIIDQSLNKLDNTIYIYIPIHQTYKNMREMLKKTNFYSIPSYKTETIDYLTQRYNVDIFPTLVVLPKNDSPIISCNGIDQVFNHISTKKSTLKQSFRNSTWLNFMKWK</sequence>
<dbReference type="EMBL" id="MBFR01000240">
    <property type="protein sequence ID" value="PVU90743.1"/>
    <property type="molecule type" value="Genomic_DNA"/>
</dbReference>
<evidence type="ECO:0000313" key="4">
    <source>
        <dbReference type="Proteomes" id="UP000245383"/>
    </source>
</evidence>
<accession>A0A2T9YEN3</accession>
<dbReference type="SUPFAM" id="SSF52833">
    <property type="entry name" value="Thioredoxin-like"/>
    <property type="match status" value="1"/>
</dbReference>
<dbReference type="Proteomes" id="UP000245383">
    <property type="component" value="Unassembled WGS sequence"/>
</dbReference>
<evidence type="ECO:0000313" key="3">
    <source>
        <dbReference type="EMBL" id="PVU90744.1"/>
    </source>
</evidence>
<dbReference type="InterPro" id="IPR036249">
    <property type="entry name" value="Thioredoxin-like_sf"/>
</dbReference>
<evidence type="ECO:0000313" key="2">
    <source>
        <dbReference type="EMBL" id="PVU90743.1"/>
    </source>
</evidence>
<reference evidence="3 4" key="1">
    <citation type="journal article" date="2018" name="MBio">
        <title>Comparative Genomics Reveals the Core Gene Toolbox for the Fungus-Insect Symbiosis.</title>
        <authorList>
            <person name="Wang Y."/>
            <person name="Stata M."/>
            <person name="Wang W."/>
            <person name="Stajich J.E."/>
            <person name="White M.M."/>
            <person name="Moncalvo J.M."/>
        </authorList>
    </citation>
    <scope>NUCLEOTIDE SEQUENCE [LARGE SCALE GENOMIC DNA]</scope>
    <source>
        <strain evidence="3 4">SWE-8-4</strain>
    </source>
</reference>
<protein>
    <recommendedName>
        <fullName evidence="1">Thioredoxin-like fold domain-containing protein</fullName>
    </recommendedName>
</protein>
<dbReference type="OrthoDB" id="409136at2759"/>
<dbReference type="InterPro" id="IPR012336">
    <property type="entry name" value="Thioredoxin-like_fold"/>
</dbReference>
<organism evidence="3 4">
    <name type="scientific">Smittium simulii</name>
    <dbReference type="NCBI Taxonomy" id="133385"/>
    <lineage>
        <taxon>Eukaryota</taxon>
        <taxon>Fungi</taxon>
        <taxon>Fungi incertae sedis</taxon>
        <taxon>Zoopagomycota</taxon>
        <taxon>Kickxellomycotina</taxon>
        <taxon>Harpellomycetes</taxon>
        <taxon>Harpellales</taxon>
        <taxon>Legeriomycetaceae</taxon>
        <taxon>Smittium</taxon>
    </lineage>
</organism>
<dbReference type="Gene3D" id="3.40.30.10">
    <property type="entry name" value="Glutaredoxin"/>
    <property type="match status" value="1"/>
</dbReference>
<feature type="domain" description="Thioredoxin-like fold" evidence="1">
    <location>
        <begin position="181"/>
        <end position="266"/>
    </location>
</feature>
<gene>
    <name evidence="3" type="ORF">BB561_004735</name>
    <name evidence="2" type="ORF">BB561_004736</name>
</gene>
<name>A0A2T9YEN3_9FUNG</name>
<dbReference type="EMBL" id="MBFR01000240">
    <property type="protein sequence ID" value="PVU90744.1"/>
    <property type="molecule type" value="Genomic_DNA"/>
</dbReference>
<dbReference type="AlphaFoldDB" id="A0A2T9YEN3"/>
<proteinExistence type="predicted"/>
<keyword evidence="4" id="KW-1185">Reference proteome</keyword>
<comment type="caution">
    <text evidence="3">The sequence shown here is derived from an EMBL/GenBank/DDBJ whole genome shotgun (WGS) entry which is preliminary data.</text>
</comment>
<dbReference type="Pfam" id="PF13905">
    <property type="entry name" value="Thioredoxin_8"/>
    <property type="match status" value="1"/>
</dbReference>